<name>A0A9N9JN46_9GLOM</name>
<proteinExistence type="predicted"/>
<feature type="non-terminal residue" evidence="1">
    <location>
        <position position="48"/>
    </location>
</feature>
<evidence type="ECO:0000313" key="2">
    <source>
        <dbReference type="Proteomes" id="UP000789405"/>
    </source>
</evidence>
<dbReference type="EMBL" id="CAJVPY010026431">
    <property type="protein sequence ID" value="CAG8789759.1"/>
    <property type="molecule type" value="Genomic_DNA"/>
</dbReference>
<feature type="non-terminal residue" evidence="1">
    <location>
        <position position="1"/>
    </location>
</feature>
<organism evidence="1 2">
    <name type="scientific">Dentiscutata erythropus</name>
    <dbReference type="NCBI Taxonomy" id="1348616"/>
    <lineage>
        <taxon>Eukaryota</taxon>
        <taxon>Fungi</taxon>
        <taxon>Fungi incertae sedis</taxon>
        <taxon>Mucoromycota</taxon>
        <taxon>Glomeromycotina</taxon>
        <taxon>Glomeromycetes</taxon>
        <taxon>Diversisporales</taxon>
        <taxon>Gigasporaceae</taxon>
        <taxon>Dentiscutata</taxon>
    </lineage>
</organism>
<gene>
    <name evidence="1" type="ORF">DERYTH_LOCUS21173</name>
</gene>
<dbReference type="AlphaFoldDB" id="A0A9N9JN46"/>
<comment type="caution">
    <text evidence="1">The sequence shown here is derived from an EMBL/GenBank/DDBJ whole genome shotgun (WGS) entry which is preliminary data.</text>
</comment>
<dbReference type="Proteomes" id="UP000789405">
    <property type="component" value="Unassembled WGS sequence"/>
</dbReference>
<protein>
    <submittedName>
        <fullName evidence="1">18715_t:CDS:1</fullName>
    </submittedName>
</protein>
<accession>A0A9N9JN46</accession>
<evidence type="ECO:0000313" key="1">
    <source>
        <dbReference type="EMBL" id="CAG8789759.1"/>
    </source>
</evidence>
<sequence length="48" mass="5693">SFEAVSNYCRSEFFQKKGTYQKLGEKFYKLDENGNKIRKRIEGDTLII</sequence>
<reference evidence="1" key="1">
    <citation type="submission" date="2021-06" db="EMBL/GenBank/DDBJ databases">
        <authorList>
            <person name="Kallberg Y."/>
            <person name="Tangrot J."/>
            <person name="Rosling A."/>
        </authorList>
    </citation>
    <scope>NUCLEOTIDE SEQUENCE</scope>
    <source>
        <strain evidence="1">MA453B</strain>
    </source>
</reference>
<keyword evidence="2" id="KW-1185">Reference proteome</keyword>